<proteinExistence type="predicted"/>
<keyword evidence="1" id="KW-0812">Transmembrane</keyword>
<accession>A0A9X0WH91</accession>
<protein>
    <recommendedName>
        <fullName evidence="4">DUF4282 domain-containing protein</fullName>
    </recommendedName>
</protein>
<keyword evidence="1" id="KW-0472">Membrane</keyword>
<feature type="transmembrane region" description="Helical" evidence="1">
    <location>
        <begin position="20"/>
        <end position="49"/>
    </location>
</feature>
<evidence type="ECO:0000256" key="1">
    <source>
        <dbReference type="SAM" id="Phobius"/>
    </source>
</evidence>
<evidence type="ECO:0008006" key="4">
    <source>
        <dbReference type="Google" id="ProtNLM"/>
    </source>
</evidence>
<comment type="caution">
    <text evidence="2">The sequence shown here is derived from an EMBL/GenBank/DDBJ whole genome shotgun (WGS) entry which is preliminary data.</text>
</comment>
<evidence type="ECO:0000313" key="3">
    <source>
        <dbReference type="Proteomes" id="UP001138802"/>
    </source>
</evidence>
<name>A0A9X0WH91_9GAMM</name>
<dbReference type="Pfam" id="PF14110">
    <property type="entry name" value="DUF4282"/>
    <property type="match status" value="1"/>
</dbReference>
<dbReference type="EMBL" id="NRSD01000006">
    <property type="protein sequence ID" value="MBK1644565.1"/>
    <property type="molecule type" value="Genomic_DNA"/>
</dbReference>
<keyword evidence="1" id="KW-1133">Transmembrane helix</keyword>
<keyword evidence="3" id="KW-1185">Reference proteome</keyword>
<gene>
    <name evidence="2" type="ORF">CKO25_07865</name>
</gene>
<reference evidence="2 3" key="1">
    <citation type="journal article" date="2020" name="Microorganisms">
        <title>Osmotic Adaptation and Compatible Solute Biosynthesis of Phototrophic Bacteria as Revealed from Genome Analyses.</title>
        <authorList>
            <person name="Imhoff J.F."/>
            <person name="Rahn T."/>
            <person name="Kunzel S."/>
            <person name="Keller A."/>
            <person name="Neulinger S.C."/>
        </authorList>
    </citation>
    <scope>NUCLEOTIDE SEQUENCE [LARGE SCALE GENOMIC DNA]</scope>
    <source>
        <strain evidence="2 3">DSM 21303</strain>
    </source>
</reference>
<dbReference type="Proteomes" id="UP001138802">
    <property type="component" value="Unassembled WGS sequence"/>
</dbReference>
<evidence type="ECO:0000313" key="2">
    <source>
        <dbReference type="EMBL" id="MBK1644565.1"/>
    </source>
</evidence>
<dbReference type="AlphaFoldDB" id="A0A9X0WH91"/>
<feature type="transmembrane region" description="Helical" evidence="1">
    <location>
        <begin position="76"/>
        <end position="96"/>
    </location>
</feature>
<dbReference type="InterPro" id="IPR025557">
    <property type="entry name" value="DUF4282"/>
</dbReference>
<sequence>MRTPARTRNDIMDLLTFETLISIPVLIAFYYLGAVVMPVGAWILSLILIRRVALARQAAETGLELFKTALPWRWRLLMILLFGGLFLFMELMWRLMFEYLIAFMQIRDALVAH</sequence>
<organism evidence="2 3">
    <name type="scientific">Thiocapsa imhoffii</name>
    <dbReference type="NCBI Taxonomy" id="382777"/>
    <lineage>
        <taxon>Bacteria</taxon>
        <taxon>Pseudomonadati</taxon>
        <taxon>Pseudomonadota</taxon>
        <taxon>Gammaproteobacteria</taxon>
        <taxon>Chromatiales</taxon>
        <taxon>Chromatiaceae</taxon>
        <taxon>Thiocapsa</taxon>
    </lineage>
</organism>